<dbReference type="AlphaFoldDB" id="A0AAW0G494"/>
<proteinExistence type="predicted"/>
<protein>
    <recommendedName>
        <fullName evidence="3">Prolyl 4-hydroxylase alpha subunit Fe(2+) 2OG dioxygenase domain-containing protein</fullName>
    </recommendedName>
</protein>
<gene>
    <name evidence="1" type="ORF">QCA50_008902</name>
</gene>
<name>A0AAW0G494_9APHY</name>
<dbReference type="Gene3D" id="2.60.120.620">
    <property type="entry name" value="q2cbj1_9rhob like domain"/>
    <property type="match status" value="1"/>
</dbReference>
<evidence type="ECO:0000313" key="1">
    <source>
        <dbReference type="EMBL" id="KAK7687686.1"/>
    </source>
</evidence>
<comment type="caution">
    <text evidence="1">The sequence shown here is derived from an EMBL/GenBank/DDBJ whole genome shotgun (WGS) entry which is preliminary data.</text>
</comment>
<dbReference type="EMBL" id="JASBNA010000012">
    <property type="protein sequence ID" value="KAK7687686.1"/>
    <property type="molecule type" value="Genomic_DNA"/>
</dbReference>
<evidence type="ECO:0008006" key="3">
    <source>
        <dbReference type="Google" id="ProtNLM"/>
    </source>
</evidence>
<evidence type="ECO:0000313" key="2">
    <source>
        <dbReference type="Proteomes" id="UP001385951"/>
    </source>
</evidence>
<dbReference type="Proteomes" id="UP001385951">
    <property type="component" value="Unassembled WGS sequence"/>
</dbReference>
<dbReference type="PANTHER" id="PTHR33099">
    <property type="entry name" value="FE2OG DIOXYGENASE DOMAIN-CONTAINING PROTEIN"/>
    <property type="match status" value="1"/>
</dbReference>
<sequence>MFGSLVIVLPTPHEGGALVLRDNGKEWTFDSAAIIKDQTTPSIAFVAFYSDVEHEVMKVTSGHRVTITYNLYSGENSLSAASIPFSIDPTRNELRSALEAYLADDTFLPRGGYLGFGLRREYAFHNDRQKPVKLSQFESHLKGSDAILLEVCRELSLSASLNVYFITGYANYNELDVINTTIPVLSGNSPVEDEEFIELLCQYDGRLVKTRKEDHSRYSMSPELYIIWVTPRREFCSVRREVLAYGNEPSLSYAYGNLCLLVGIGPFGERGAVDKIRVPSYSKKAGKGATKPKK</sequence>
<keyword evidence="2" id="KW-1185">Reference proteome</keyword>
<accession>A0AAW0G494</accession>
<reference evidence="1 2" key="1">
    <citation type="submission" date="2022-09" db="EMBL/GenBank/DDBJ databases">
        <authorList>
            <person name="Palmer J.M."/>
        </authorList>
    </citation>
    <scope>NUCLEOTIDE SEQUENCE [LARGE SCALE GENOMIC DNA]</scope>
    <source>
        <strain evidence="1 2">DSM 7382</strain>
    </source>
</reference>
<organism evidence="1 2">
    <name type="scientific">Cerrena zonata</name>
    <dbReference type="NCBI Taxonomy" id="2478898"/>
    <lineage>
        <taxon>Eukaryota</taxon>
        <taxon>Fungi</taxon>
        <taxon>Dikarya</taxon>
        <taxon>Basidiomycota</taxon>
        <taxon>Agaricomycotina</taxon>
        <taxon>Agaricomycetes</taxon>
        <taxon>Polyporales</taxon>
        <taxon>Cerrenaceae</taxon>
        <taxon>Cerrena</taxon>
    </lineage>
</organism>
<dbReference type="PANTHER" id="PTHR33099:SF14">
    <property type="entry name" value="PROLYL 4-HYDROXYLASE ALPHA SUBUNIT FE(2+) 2OG DIOXYGENASE DOMAIN-CONTAINING PROTEIN"/>
    <property type="match status" value="1"/>
</dbReference>